<dbReference type="InterPro" id="IPR038656">
    <property type="entry name" value="Peptidase_G1_sf"/>
</dbReference>
<proteinExistence type="predicted"/>
<evidence type="ECO:0000256" key="2">
    <source>
        <dbReference type="SAM" id="MobiDB-lite"/>
    </source>
</evidence>
<feature type="active site" description="Proton acceptor" evidence="1">
    <location>
        <position position="186"/>
    </location>
</feature>
<evidence type="ECO:0000313" key="3">
    <source>
        <dbReference type="EMBL" id="AEW05190.1"/>
    </source>
</evidence>
<accession>G8TZ11</accession>
<dbReference type="CDD" id="cd13426">
    <property type="entry name" value="Peptidase_G1"/>
    <property type="match status" value="1"/>
</dbReference>
<sequence>MKYRIAGALTPLIGLLGWIYGAPLTPLQVSTALFHRPRISNPVPKHSTFGWASSNWSGYAITQTAPYTSITGQWIVPSVAPSNKATYSSAWIGIDGFNNSDLIQTGTEQDYSQGSAHYYAWWEILPAAETTISSMTIHPGDHMSASITNDGNGDWTIEIQDNSTGQSFSTVQAYSGPGASAEWIMEAPTIGGHIATLANYGETTFDPGTVNGGNPGLTASDGGVMIQQNKQVSTPSLPDSDTDGFNVAYGASVPPAPAS</sequence>
<protein>
    <recommendedName>
        <fullName evidence="5">Peptidase A4 family protein</fullName>
    </recommendedName>
</protein>
<dbReference type="STRING" id="679936.Sulac_1694"/>
<reference evidence="4" key="1">
    <citation type="submission" date="2011-12" db="EMBL/GenBank/DDBJ databases">
        <title>The complete genome of chromosome of Sulfobacillus acidophilus DSM 10332.</title>
        <authorList>
            <person name="Lucas S."/>
            <person name="Han J."/>
            <person name="Lapidus A."/>
            <person name="Bruce D."/>
            <person name="Goodwin L."/>
            <person name="Pitluck S."/>
            <person name="Peters L."/>
            <person name="Kyrpides N."/>
            <person name="Mavromatis K."/>
            <person name="Ivanova N."/>
            <person name="Mikhailova N."/>
            <person name="Chertkov O."/>
            <person name="Saunders E."/>
            <person name="Detter J.C."/>
            <person name="Tapia R."/>
            <person name="Han C."/>
            <person name="Land M."/>
            <person name="Hauser L."/>
            <person name="Markowitz V."/>
            <person name="Cheng J.-F."/>
            <person name="Hugenholtz P."/>
            <person name="Woyke T."/>
            <person name="Wu D."/>
            <person name="Pukall R."/>
            <person name="Gehrich-Schroeter G."/>
            <person name="Schneider S."/>
            <person name="Klenk H.-P."/>
            <person name="Eisen J.A."/>
        </authorList>
    </citation>
    <scope>NUCLEOTIDE SEQUENCE [LARGE SCALE GENOMIC DNA]</scope>
    <source>
        <strain evidence="4">ATCC 700253 / DSM 10332 / NAL</strain>
    </source>
</reference>
<evidence type="ECO:0000256" key="1">
    <source>
        <dbReference type="PIRSR" id="PIRSR600250-50"/>
    </source>
</evidence>
<organism evidence="3 4">
    <name type="scientific">Sulfobacillus acidophilus (strain ATCC 700253 / DSM 10332 / NAL)</name>
    <dbReference type="NCBI Taxonomy" id="679936"/>
    <lineage>
        <taxon>Bacteria</taxon>
        <taxon>Bacillati</taxon>
        <taxon>Bacillota</taxon>
        <taxon>Clostridia</taxon>
        <taxon>Eubacteriales</taxon>
        <taxon>Clostridiales Family XVII. Incertae Sedis</taxon>
        <taxon>Sulfobacillus</taxon>
    </lineage>
</organism>
<dbReference type="AlphaFoldDB" id="G8TZ11"/>
<reference evidence="3 4" key="2">
    <citation type="journal article" date="2012" name="Stand. Genomic Sci.">
        <title>Complete genome sequence of the moderately thermophilic mineral-sulfide-oxidizing firmicute Sulfobacillus acidophilus type strain (NAL(T)).</title>
        <authorList>
            <person name="Anderson I."/>
            <person name="Chertkov O."/>
            <person name="Chen A."/>
            <person name="Saunders E."/>
            <person name="Lapidus A."/>
            <person name="Nolan M."/>
            <person name="Lucas S."/>
            <person name="Hammon N."/>
            <person name="Deshpande S."/>
            <person name="Cheng J.F."/>
            <person name="Han C."/>
            <person name="Tapia R."/>
            <person name="Goodwin L.A."/>
            <person name="Pitluck S."/>
            <person name="Liolios K."/>
            <person name="Pagani I."/>
            <person name="Ivanova N."/>
            <person name="Mikhailova N."/>
            <person name="Pati A."/>
            <person name="Palaniappan K."/>
            <person name="Land M."/>
            <person name="Pan C."/>
            <person name="Rohde M."/>
            <person name="Pukall R."/>
            <person name="Goker M."/>
            <person name="Detter J.C."/>
            <person name="Woyke T."/>
            <person name="Bristow J."/>
            <person name="Eisen J.A."/>
            <person name="Markowitz V."/>
            <person name="Hugenholtz P."/>
            <person name="Kyrpides N.C."/>
            <person name="Klenk H.P."/>
            <person name="Mavromatis K."/>
        </authorList>
    </citation>
    <scope>NUCLEOTIDE SEQUENCE [LARGE SCALE GENOMIC DNA]</scope>
    <source>
        <strain evidence="4">ATCC 700253 / DSM 10332 / NAL</strain>
    </source>
</reference>
<dbReference type="PATRIC" id="fig|679936.5.peg.1763"/>
<dbReference type="PANTHER" id="PTHR37536">
    <property type="entry name" value="PUTATIVE (AFU_ORTHOLOGUE AFUA_3G02970)-RELATED"/>
    <property type="match status" value="1"/>
</dbReference>
<dbReference type="Pfam" id="PF01828">
    <property type="entry name" value="Peptidase_A4"/>
    <property type="match status" value="1"/>
</dbReference>
<dbReference type="Gene3D" id="2.60.120.700">
    <property type="entry name" value="Peptidase G1"/>
    <property type="match status" value="1"/>
</dbReference>
<feature type="region of interest" description="Disordered" evidence="2">
    <location>
        <begin position="229"/>
        <end position="259"/>
    </location>
</feature>
<dbReference type="InterPro" id="IPR000250">
    <property type="entry name" value="Peptidase_G1"/>
</dbReference>
<gene>
    <name evidence="3" type="ordered locus">Sulac_1694</name>
</gene>
<dbReference type="InterPro" id="IPR013320">
    <property type="entry name" value="ConA-like_dom_sf"/>
</dbReference>
<dbReference type="Proteomes" id="UP000005439">
    <property type="component" value="Chromosome"/>
</dbReference>
<feature type="compositionally biased region" description="Polar residues" evidence="2">
    <location>
        <begin position="229"/>
        <end position="239"/>
    </location>
</feature>
<dbReference type="KEGG" id="sap:Sulac_1694"/>
<name>G8TZ11_SULAD</name>
<dbReference type="PANTHER" id="PTHR37536:SF1">
    <property type="entry name" value="ASPERGILLOPEPSIN, PUTAITVE (AFU_ORTHOLOGUE AFUA_7G01200)"/>
    <property type="match status" value="1"/>
</dbReference>
<dbReference type="SUPFAM" id="SSF49899">
    <property type="entry name" value="Concanavalin A-like lectins/glucanases"/>
    <property type="match status" value="1"/>
</dbReference>
<evidence type="ECO:0000313" key="4">
    <source>
        <dbReference type="Proteomes" id="UP000005439"/>
    </source>
</evidence>
<dbReference type="GO" id="GO:0006508">
    <property type="term" value="P:proteolysis"/>
    <property type="evidence" value="ECO:0007669"/>
    <property type="project" value="InterPro"/>
</dbReference>
<keyword evidence="4" id="KW-1185">Reference proteome</keyword>
<dbReference type="GO" id="GO:0070007">
    <property type="term" value="F:glutamic-type endopeptidase activity"/>
    <property type="evidence" value="ECO:0007669"/>
    <property type="project" value="InterPro"/>
</dbReference>
<evidence type="ECO:0008006" key="5">
    <source>
        <dbReference type="Google" id="ProtNLM"/>
    </source>
</evidence>
<dbReference type="HOGENOM" id="CLU_076823_0_0_9"/>
<dbReference type="EMBL" id="CP003179">
    <property type="protein sequence ID" value="AEW05190.1"/>
    <property type="molecule type" value="Genomic_DNA"/>
</dbReference>